<evidence type="ECO:0000313" key="14">
    <source>
        <dbReference type="Proteomes" id="UP001205919"/>
    </source>
</evidence>
<reference evidence="13 14" key="1">
    <citation type="submission" date="2022-06" db="EMBL/GenBank/DDBJ databases">
        <title>Isolation of gut microbiota from human fecal samples.</title>
        <authorList>
            <person name="Pamer E.G."/>
            <person name="Barat B."/>
            <person name="Waligurski E."/>
            <person name="Medina S."/>
            <person name="Paddock L."/>
            <person name="Mostad J."/>
        </authorList>
    </citation>
    <scope>NUCLEOTIDE SEQUENCE [LARGE SCALE GENOMIC DNA]</scope>
    <source>
        <strain evidence="13 14">DFI.9.90</strain>
    </source>
</reference>
<dbReference type="HAMAP" id="MF_00133">
    <property type="entry name" value="Trp_synth_beta"/>
    <property type="match status" value="1"/>
</dbReference>
<keyword evidence="7 11" id="KW-0663">Pyridoxal phosphate</keyword>
<keyword evidence="9 11" id="KW-0456">Lyase</keyword>
<dbReference type="InterPro" id="IPR001926">
    <property type="entry name" value="TrpB-like_PALP"/>
</dbReference>
<evidence type="ECO:0000256" key="7">
    <source>
        <dbReference type="ARBA" id="ARBA00022898"/>
    </source>
</evidence>
<evidence type="ECO:0000256" key="10">
    <source>
        <dbReference type="ARBA" id="ARBA00049047"/>
    </source>
</evidence>
<comment type="catalytic activity">
    <reaction evidence="10 11">
        <text>(1S,2R)-1-C-(indol-3-yl)glycerol 3-phosphate + L-serine = D-glyceraldehyde 3-phosphate + L-tryptophan + H2O</text>
        <dbReference type="Rhea" id="RHEA:10532"/>
        <dbReference type="ChEBI" id="CHEBI:15377"/>
        <dbReference type="ChEBI" id="CHEBI:33384"/>
        <dbReference type="ChEBI" id="CHEBI:57912"/>
        <dbReference type="ChEBI" id="CHEBI:58866"/>
        <dbReference type="ChEBI" id="CHEBI:59776"/>
        <dbReference type="EC" id="4.2.1.20"/>
    </reaction>
</comment>
<keyword evidence="14" id="KW-1185">Reference proteome</keyword>
<dbReference type="PANTHER" id="PTHR48077:SF3">
    <property type="entry name" value="TRYPTOPHAN SYNTHASE"/>
    <property type="match status" value="1"/>
</dbReference>
<sequence>MRDEIRAGFPDGAMYGGFGGSYIPENLEPVMDEIAREYEKCRADASFKEEYLRLLKEYVGRPSALTECLNLSKEARGVRIFLKREDLNHTGAHKINNCIGQALLARRMGKKKLIAETGAGMHGVATATVAALMGMECDIYMGAVDIGRQAPNVLRMRALGANVVSVEEGQRTLKEAVDAALAALCADTSLFYLIGSAVGPHPYPTMVQDFQRIIGDEARAQILEREGRLPNAVVACVGGGSNAIGAFTAFIADTEVRLIGVEPAGRGLTYGNHAATLTMGAPGVLHGFRSYLLTDGAGNPAEVYSIAAGLDYPSVGPAHADLKASGRGEYICAGDKEALDAFKLLCRTEGIIPALESSHALAGALAAAKEMNPGDIVIVNLSGRGDKDMETIAKLGIIG</sequence>
<dbReference type="SUPFAM" id="SSF53686">
    <property type="entry name" value="Tryptophan synthase beta subunit-like PLP-dependent enzymes"/>
    <property type="match status" value="1"/>
</dbReference>
<evidence type="ECO:0000313" key="13">
    <source>
        <dbReference type="EMBL" id="MCQ4813264.1"/>
    </source>
</evidence>
<accession>A0AAW5K0J3</accession>
<dbReference type="CDD" id="cd06446">
    <property type="entry name" value="Trp-synth_B"/>
    <property type="match status" value="1"/>
</dbReference>
<dbReference type="NCBIfam" id="TIGR00263">
    <property type="entry name" value="trpB"/>
    <property type="match status" value="1"/>
</dbReference>
<comment type="subunit">
    <text evidence="4 11">Tetramer of two alpha and two beta chains.</text>
</comment>
<dbReference type="FunFam" id="3.40.50.1100:FF:000004">
    <property type="entry name" value="Tryptophan synthase beta chain"/>
    <property type="match status" value="1"/>
</dbReference>
<evidence type="ECO:0000256" key="11">
    <source>
        <dbReference type="HAMAP-Rule" id="MF_00133"/>
    </source>
</evidence>
<dbReference type="EC" id="4.2.1.20" evidence="11"/>
<comment type="function">
    <text evidence="11">The beta subunit is responsible for the synthesis of L-tryptophan from indole and L-serine.</text>
</comment>
<evidence type="ECO:0000256" key="1">
    <source>
        <dbReference type="ARBA" id="ARBA00001933"/>
    </source>
</evidence>
<comment type="cofactor">
    <cofactor evidence="1 11">
        <name>pyridoxal 5'-phosphate</name>
        <dbReference type="ChEBI" id="CHEBI:597326"/>
    </cofactor>
</comment>
<dbReference type="Proteomes" id="UP001205919">
    <property type="component" value="Unassembled WGS sequence"/>
</dbReference>
<evidence type="ECO:0000256" key="6">
    <source>
        <dbReference type="ARBA" id="ARBA00022822"/>
    </source>
</evidence>
<proteinExistence type="inferred from homology"/>
<evidence type="ECO:0000256" key="9">
    <source>
        <dbReference type="ARBA" id="ARBA00023239"/>
    </source>
</evidence>
<feature type="domain" description="Tryptophan synthase beta chain-like PALP" evidence="12">
    <location>
        <begin position="61"/>
        <end position="382"/>
    </location>
</feature>
<protein>
    <recommendedName>
        <fullName evidence="11">Tryptophan synthase beta chain</fullName>
        <ecNumber evidence="11">4.2.1.20</ecNumber>
    </recommendedName>
</protein>
<evidence type="ECO:0000256" key="3">
    <source>
        <dbReference type="ARBA" id="ARBA00009982"/>
    </source>
</evidence>
<dbReference type="PROSITE" id="PS00168">
    <property type="entry name" value="TRP_SYNTHASE_BETA"/>
    <property type="match status" value="1"/>
</dbReference>
<name>A0AAW5K0J3_9BACT</name>
<dbReference type="Gene3D" id="3.40.50.1100">
    <property type="match status" value="2"/>
</dbReference>
<dbReference type="GO" id="GO:0005737">
    <property type="term" value="C:cytoplasm"/>
    <property type="evidence" value="ECO:0007669"/>
    <property type="project" value="TreeGrafter"/>
</dbReference>
<comment type="caution">
    <text evidence="13">The sequence shown here is derived from an EMBL/GenBank/DDBJ whole genome shotgun (WGS) entry which is preliminary data.</text>
</comment>
<dbReference type="GeneID" id="95756117"/>
<evidence type="ECO:0000259" key="12">
    <source>
        <dbReference type="Pfam" id="PF00291"/>
    </source>
</evidence>
<gene>
    <name evidence="11 13" type="primary">trpB</name>
    <name evidence="13" type="ORF">NE630_02365</name>
</gene>
<feature type="modified residue" description="N6-(pyridoxal phosphate)lysine" evidence="11">
    <location>
        <position position="94"/>
    </location>
</feature>
<dbReference type="RefSeq" id="WP_008711460.1">
    <property type="nucleotide sequence ID" value="NZ_CABKQM010000008.1"/>
</dbReference>
<evidence type="ECO:0000256" key="8">
    <source>
        <dbReference type="ARBA" id="ARBA00023141"/>
    </source>
</evidence>
<keyword evidence="6 11" id="KW-0822">Tryptophan biosynthesis</keyword>
<dbReference type="PIRSF" id="PIRSF001413">
    <property type="entry name" value="Trp_syn_beta"/>
    <property type="match status" value="1"/>
</dbReference>
<evidence type="ECO:0000256" key="4">
    <source>
        <dbReference type="ARBA" id="ARBA00011270"/>
    </source>
</evidence>
<organism evidence="13 14">
    <name type="scientific">Cloacibacillus evryensis</name>
    <dbReference type="NCBI Taxonomy" id="508460"/>
    <lineage>
        <taxon>Bacteria</taxon>
        <taxon>Thermotogati</taxon>
        <taxon>Synergistota</taxon>
        <taxon>Synergistia</taxon>
        <taxon>Synergistales</taxon>
        <taxon>Synergistaceae</taxon>
        <taxon>Cloacibacillus</taxon>
    </lineage>
</organism>
<comment type="pathway">
    <text evidence="2 11">Amino-acid biosynthesis; L-tryptophan biosynthesis; L-tryptophan from chorismate: step 5/5.</text>
</comment>
<dbReference type="PANTHER" id="PTHR48077">
    <property type="entry name" value="TRYPTOPHAN SYNTHASE-RELATED"/>
    <property type="match status" value="1"/>
</dbReference>
<evidence type="ECO:0000256" key="2">
    <source>
        <dbReference type="ARBA" id="ARBA00004733"/>
    </source>
</evidence>
<dbReference type="AlphaFoldDB" id="A0AAW5K0J3"/>
<dbReference type="GO" id="GO:0004834">
    <property type="term" value="F:tryptophan synthase activity"/>
    <property type="evidence" value="ECO:0007669"/>
    <property type="project" value="UniProtKB-UniRule"/>
</dbReference>
<dbReference type="InterPro" id="IPR006653">
    <property type="entry name" value="Trp_synth_b_CS"/>
</dbReference>
<keyword evidence="5 11" id="KW-0028">Amino-acid biosynthesis</keyword>
<dbReference type="InterPro" id="IPR036052">
    <property type="entry name" value="TrpB-like_PALP_sf"/>
</dbReference>
<evidence type="ECO:0000256" key="5">
    <source>
        <dbReference type="ARBA" id="ARBA00022605"/>
    </source>
</evidence>
<dbReference type="InterPro" id="IPR006654">
    <property type="entry name" value="Trp_synth_beta"/>
</dbReference>
<dbReference type="InterPro" id="IPR023026">
    <property type="entry name" value="Trp_synth_beta/beta-like"/>
</dbReference>
<dbReference type="EMBL" id="JANFYT010000004">
    <property type="protein sequence ID" value="MCQ4813264.1"/>
    <property type="molecule type" value="Genomic_DNA"/>
</dbReference>
<comment type="similarity">
    <text evidence="3 11">Belongs to the TrpB family.</text>
</comment>
<keyword evidence="8 11" id="KW-0057">Aromatic amino acid biosynthesis</keyword>
<dbReference type="Pfam" id="PF00291">
    <property type="entry name" value="PALP"/>
    <property type="match status" value="1"/>
</dbReference>